<accession>A0ABQ3ET01</accession>
<name>A0ABQ3ET01_9ACTN</name>
<sequence length="53" mass="5930">MVRNTIPNDSTRAADQPEERARPRRQAAESVRGSSEPIREQGTTEDHIVLGED</sequence>
<organism evidence="2 3">
    <name type="scientific">Streptomyces cirratus</name>
    <dbReference type="NCBI Taxonomy" id="68187"/>
    <lineage>
        <taxon>Bacteria</taxon>
        <taxon>Bacillati</taxon>
        <taxon>Actinomycetota</taxon>
        <taxon>Actinomycetes</taxon>
        <taxon>Kitasatosporales</taxon>
        <taxon>Streptomycetaceae</taxon>
        <taxon>Streptomyces</taxon>
    </lineage>
</organism>
<proteinExistence type="predicted"/>
<feature type="compositionally biased region" description="Basic and acidic residues" evidence="1">
    <location>
        <begin position="37"/>
        <end position="53"/>
    </location>
</feature>
<feature type="region of interest" description="Disordered" evidence="1">
    <location>
        <begin position="1"/>
        <end position="53"/>
    </location>
</feature>
<evidence type="ECO:0000313" key="2">
    <source>
        <dbReference type="EMBL" id="GHB52016.1"/>
    </source>
</evidence>
<gene>
    <name evidence="2" type="ORF">GCM10010347_22340</name>
</gene>
<evidence type="ECO:0000256" key="1">
    <source>
        <dbReference type="SAM" id="MobiDB-lite"/>
    </source>
</evidence>
<dbReference type="EMBL" id="BMVP01000003">
    <property type="protein sequence ID" value="GHB52016.1"/>
    <property type="molecule type" value="Genomic_DNA"/>
</dbReference>
<protein>
    <submittedName>
        <fullName evidence="2">Uncharacterized protein</fullName>
    </submittedName>
</protein>
<feature type="compositionally biased region" description="Polar residues" evidence="1">
    <location>
        <begin position="1"/>
        <end position="11"/>
    </location>
</feature>
<reference evidence="3" key="1">
    <citation type="journal article" date="2019" name="Int. J. Syst. Evol. Microbiol.">
        <title>The Global Catalogue of Microorganisms (GCM) 10K type strain sequencing project: providing services to taxonomists for standard genome sequencing and annotation.</title>
        <authorList>
            <consortium name="The Broad Institute Genomics Platform"/>
            <consortium name="The Broad Institute Genome Sequencing Center for Infectious Disease"/>
            <person name="Wu L."/>
            <person name="Ma J."/>
        </authorList>
    </citation>
    <scope>NUCLEOTIDE SEQUENCE [LARGE SCALE GENOMIC DNA]</scope>
    <source>
        <strain evidence="3">JCM 4738</strain>
    </source>
</reference>
<evidence type="ECO:0000313" key="3">
    <source>
        <dbReference type="Proteomes" id="UP000642673"/>
    </source>
</evidence>
<dbReference type="Proteomes" id="UP000642673">
    <property type="component" value="Unassembled WGS sequence"/>
</dbReference>
<comment type="caution">
    <text evidence="2">The sequence shown here is derived from an EMBL/GenBank/DDBJ whole genome shotgun (WGS) entry which is preliminary data.</text>
</comment>
<keyword evidence="3" id="KW-1185">Reference proteome</keyword>
<dbReference type="RefSeq" id="WP_190183891.1">
    <property type="nucleotide sequence ID" value="NZ_BMVP01000003.1"/>
</dbReference>